<keyword evidence="2" id="KW-1185">Reference proteome</keyword>
<dbReference type="HOGENOM" id="CLU_3271596_0_0_0"/>
<organism evidence="1 2">
    <name type="scientific">Kosmotoga olearia (strain ATCC BAA-1733 / DSM 21960 / TBF 19.5.1)</name>
    <dbReference type="NCBI Taxonomy" id="521045"/>
    <lineage>
        <taxon>Bacteria</taxon>
        <taxon>Thermotogati</taxon>
        <taxon>Thermotogota</taxon>
        <taxon>Thermotogae</taxon>
        <taxon>Kosmotogales</taxon>
        <taxon>Kosmotogaceae</taxon>
        <taxon>Kosmotoga</taxon>
    </lineage>
</organism>
<proteinExistence type="predicted"/>
<dbReference type="Proteomes" id="UP000002382">
    <property type="component" value="Chromosome"/>
</dbReference>
<evidence type="ECO:0000313" key="2">
    <source>
        <dbReference type="Proteomes" id="UP000002382"/>
    </source>
</evidence>
<reference evidence="1 2" key="1">
    <citation type="submission" date="2009-06" db="EMBL/GenBank/DDBJ databases">
        <title>Complete sequence of Thermotogales bacterium TBF 19.5.1.</title>
        <authorList>
            <consortium name="US DOE Joint Genome Institute"/>
            <person name="Lucas S."/>
            <person name="Copeland A."/>
            <person name="Lapidus A."/>
            <person name="Glavina del Rio T."/>
            <person name="Tice H."/>
            <person name="Bruce D."/>
            <person name="Goodwin L."/>
            <person name="Pitluck S."/>
            <person name="Chertkov O."/>
            <person name="Brettin T."/>
            <person name="Detter J.C."/>
            <person name="Han C."/>
            <person name="Schmutz J."/>
            <person name="Larimer F."/>
            <person name="Land M."/>
            <person name="Hauser L."/>
            <person name="Kyrpides N."/>
            <person name="Ovchinnikova G."/>
            <person name="Noll K."/>
        </authorList>
    </citation>
    <scope>NUCLEOTIDE SEQUENCE [LARGE SCALE GENOMIC DNA]</scope>
    <source>
        <strain evidence="2">ATCC BAA-1733 / DSM 21960 / TBF 19.5.1</strain>
    </source>
</reference>
<dbReference type="EMBL" id="CP001634">
    <property type="protein sequence ID" value="ACR79837.1"/>
    <property type="molecule type" value="Genomic_DNA"/>
</dbReference>
<evidence type="ECO:0000313" key="1">
    <source>
        <dbReference type="EMBL" id="ACR79837.1"/>
    </source>
</evidence>
<dbReference type="STRING" id="521045.Kole_1135"/>
<gene>
    <name evidence="1" type="ordered locus">Kole_1135</name>
</gene>
<reference evidence="1 2" key="2">
    <citation type="journal article" date="2011" name="J. Bacteriol.">
        <title>Genome Sequence of Kosmotoga olearia Strain TBF 19.5.1, a Thermophilic Bacterium with a Wide Growth Temperature Range, Isolated from the Troll B Oil Platform in the North Sea.</title>
        <authorList>
            <person name="Swithers K.S."/>
            <person name="Dipippo J.L."/>
            <person name="Bruce D.C."/>
            <person name="Detter C."/>
            <person name="Tapia R."/>
            <person name="Han S."/>
            <person name="Goodwin L.A."/>
            <person name="Han J."/>
            <person name="Woyke T."/>
            <person name="Pitluck S."/>
            <person name="Pennacchio L."/>
            <person name="Nolan M."/>
            <person name="Mikhailova N."/>
            <person name="Land M.L."/>
            <person name="Nesbo C.L."/>
            <person name="Gogarten J.P."/>
            <person name="Noll K.M."/>
        </authorList>
    </citation>
    <scope>NUCLEOTIDE SEQUENCE [LARGE SCALE GENOMIC DNA]</scope>
    <source>
        <strain evidence="2">ATCC BAA-1733 / DSM 21960 / TBF 19.5.1</strain>
    </source>
</reference>
<dbReference type="KEGG" id="kol:Kole_1135"/>
<sequence>MEIKDIILQFLTENEEGELLQKKSTRKGNVASKINLLEKEG</sequence>
<dbReference type="RefSeq" id="WP_015868495.1">
    <property type="nucleotide sequence ID" value="NC_012785.1"/>
</dbReference>
<name>C5CIH4_KOSOT</name>
<protein>
    <submittedName>
        <fullName evidence="1">Uncharacterized protein</fullName>
    </submittedName>
</protein>
<dbReference type="AlphaFoldDB" id="C5CIH4"/>
<accession>C5CIH4</accession>